<sequence>MQFLSGEHKFPFFELECFSHRIACIKMAGQSHFSVAPEKGFSTAFWFNLRSGSHLTPELMLCSISKSSSSMNLLDLRYHCTNGSMIIKLGNQEPNDYLICPNVKLQPHRWYHICVIFQLFSTSTMANVKYKNKPTFDILLYINGIKYKHFNQPILLIKKDEPTGNEKSEAIMPHKIMYGSLLQPCDCKLTIGVDSKHLVKQHRPTTTIAAGSEAMVWWIGSIFVFNGVLSQKQVGFIFGAGTDYEGTFHAARGVSYIQEKQEKISHCPSRIDTLPPIACSFHPHCHYTFAEARRVLLSNRTDLEPEELSPFLLEANAIEKSPLEEIVNIAGLRSPGGIIKNTAHELNARITYQGPYAYLNGGVTCIRPIALEDAIRYVGGVENLFGFLTRAHSSKAMIDHCAILATFLANNPRNLMDMARIGGYEMLGNILREKHELITEELVPVLMSMVTNTIPKTIREHFARSRNLTREVRISESTIALYNHVGCPVSSYKKRIHAVAPTATASLELLAGMDHPVRAIHYSRAMDGHSMEITTSPSSHRNSVRHSTVTTITVDSMLSDPSITSADHNISIGTNGDDASMGLDYREFHQKGLSLLELPIVIERRYVQEFSGMTMNGRDYGGGYDDDEFEEKQHFERNIKERFQNNRYATEEILLANTLLMKHVILDFEIWSQVATNIQSALYGWLTELCMTGPSMASMEGMQNALQLSRISGLSATTQPQLQSQSQSQLQQSLKMASSQSLRKWNAMRLRDIESMDDILYILSHEQANTKTKMAMFQFAERLIMENFREEELQLIAAFLVHHAVESEYEYSQSLSMAKAKPVKKDKFQDDWAALRKQRFDAKTKSQISFNVEKKDLLNVKKTHNSGHDTVEKKKHSRNVWMWHQIEGSMKHADIVVEFMKILFVYIHNNAIHAKSFNVSKEGHINTNNNNNNKTQSNKLNASMSNDILLKRSKDMSVSNSNVKHSFDSYYHNTPHSPERSGTVSFSSLVGNVLIDTDFLNNFAKMCEKLNIFWFAKLLSPILGGQVNRAALCVLNKIMTNSNDYMTAFHVCYP</sequence>
<accession>X6NEN1</accession>
<evidence type="ECO:0000313" key="2">
    <source>
        <dbReference type="EMBL" id="ETO24353.1"/>
    </source>
</evidence>
<comment type="caution">
    <text evidence="2">The sequence shown here is derived from an EMBL/GenBank/DDBJ whole genome shotgun (WGS) entry which is preliminary data.</text>
</comment>
<dbReference type="Gene3D" id="2.60.120.200">
    <property type="match status" value="1"/>
</dbReference>
<dbReference type="AlphaFoldDB" id="X6NEN1"/>
<dbReference type="EMBL" id="ASPP01009279">
    <property type="protein sequence ID" value="ETO24353.1"/>
    <property type="molecule type" value="Genomic_DNA"/>
</dbReference>
<proteinExistence type="predicted"/>
<dbReference type="SUPFAM" id="SSF49899">
    <property type="entry name" value="Concanavalin A-like lectins/glucanases"/>
    <property type="match status" value="1"/>
</dbReference>
<keyword evidence="1" id="KW-0853">WD repeat</keyword>
<gene>
    <name evidence="2" type="ORF">RFI_12805</name>
</gene>
<dbReference type="InterPro" id="IPR051944">
    <property type="entry name" value="BEACH_domain_protein"/>
</dbReference>
<dbReference type="OrthoDB" id="26681at2759"/>
<evidence type="ECO:0000256" key="1">
    <source>
        <dbReference type="ARBA" id="ARBA00022574"/>
    </source>
</evidence>
<dbReference type="Proteomes" id="UP000023152">
    <property type="component" value="Unassembled WGS sequence"/>
</dbReference>
<protein>
    <submittedName>
        <fullName evidence="2">Uncharacterized protein</fullName>
    </submittedName>
</protein>
<organism evidence="2 3">
    <name type="scientific">Reticulomyxa filosa</name>
    <dbReference type="NCBI Taxonomy" id="46433"/>
    <lineage>
        <taxon>Eukaryota</taxon>
        <taxon>Sar</taxon>
        <taxon>Rhizaria</taxon>
        <taxon>Retaria</taxon>
        <taxon>Foraminifera</taxon>
        <taxon>Monothalamids</taxon>
        <taxon>Reticulomyxidae</taxon>
        <taxon>Reticulomyxa</taxon>
    </lineage>
</organism>
<dbReference type="PANTHER" id="PTHR46108">
    <property type="entry name" value="BLUE CHEESE"/>
    <property type="match status" value="1"/>
</dbReference>
<evidence type="ECO:0000313" key="3">
    <source>
        <dbReference type="Proteomes" id="UP000023152"/>
    </source>
</evidence>
<name>X6NEN1_RETFI</name>
<dbReference type="InterPro" id="IPR013320">
    <property type="entry name" value="ConA-like_dom_sf"/>
</dbReference>
<dbReference type="PANTHER" id="PTHR46108:SF4">
    <property type="entry name" value="BLUE CHEESE"/>
    <property type="match status" value="1"/>
</dbReference>
<reference evidence="2 3" key="1">
    <citation type="journal article" date="2013" name="Curr. Biol.">
        <title>The Genome of the Foraminiferan Reticulomyxa filosa.</title>
        <authorList>
            <person name="Glockner G."/>
            <person name="Hulsmann N."/>
            <person name="Schleicher M."/>
            <person name="Noegel A.A."/>
            <person name="Eichinger L."/>
            <person name="Gallinger C."/>
            <person name="Pawlowski J."/>
            <person name="Sierra R."/>
            <person name="Euteneuer U."/>
            <person name="Pillet L."/>
            <person name="Moustafa A."/>
            <person name="Platzer M."/>
            <person name="Groth M."/>
            <person name="Szafranski K."/>
            <person name="Schliwa M."/>
        </authorList>
    </citation>
    <scope>NUCLEOTIDE SEQUENCE [LARGE SCALE GENOMIC DNA]</scope>
</reference>
<keyword evidence="3" id="KW-1185">Reference proteome</keyword>